<proteinExistence type="predicted"/>
<feature type="compositionally biased region" description="Basic and acidic residues" evidence="1">
    <location>
        <begin position="164"/>
        <end position="183"/>
    </location>
</feature>
<protein>
    <submittedName>
        <fullName evidence="2">Uncharacterized protein</fullName>
    </submittedName>
</protein>
<evidence type="ECO:0000313" key="2">
    <source>
        <dbReference type="EMBL" id="KAB1226605.1"/>
    </source>
</evidence>
<gene>
    <name evidence="2" type="ORF">CJ030_MR1G023376</name>
</gene>
<name>A0A6A1WMP7_9ROSI</name>
<dbReference type="EMBL" id="RXIC02000019">
    <property type="protein sequence ID" value="KAB1226605.1"/>
    <property type="molecule type" value="Genomic_DNA"/>
</dbReference>
<comment type="caution">
    <text evidence="2">The sequence shown here is derived from an EMBL/GenBank/DDBJ whole genome shotgun (WGS) entry which is preliminary data.</text>
</comment>
<keyword evidence="3" id="KW-1185">Reference proteome</keyword>
<evidence type="ECO:0000313" key="3">
    <source>
        <dbReference type="Proteomes" id="UP000516437"/>
    </source>
</evidence>
<evidence type="ECO:0000256" key="1">
    <source>
        <dbReference type="SAM" id="MobiDB-lite"/>
    </source>
</evidence>
<dbReference type="Proteomes" id="UP000516437">
    <property type="component" value="Chromosome 1"/>
</dbReference>
<organism evidence="2 3">
    <name type="scientific">Morella rubra</name>
    <name type="common">Chinese bayberry</name>
    <dbReference type="NCBI Taxonomy" id="262757"/>
    <lineage>
        <taxon>Eukaryota</taxon>
        <taxon>Viridiplantae</taxon>
        <taxon>Streptophyta</taxon>
        <taxon>Embryophyta</taxon>
        <taxon>Tracheophyta</taxon>
        <taxon>Spermatophyta</taxon>
        <taxon>Magnoliopsida</taxon>
        <taxon>eudicotyledons</taxon>
        <taxon>Gunneridae</taxon>
        <taxon>Pentapetalae</taxon>
        <taxon>rosids</taxon>
        <taxon>fabids</taxon>
        <taxon>Fagales</taxon>
        <taxon>Myricaceae</taxon>
        <taxon>Morella</taxon>
    </lineage>
</organism>
<sequence>MPSKGWQLGSGVVLQIHPLEGKFIRDRMMEFLGHQSELFPVIDVVFCHIVGNDDENIEGEGFNGLCCYVADPPKLTNFGIFALVTKGFLQLLLIQILIRGGMTVISSYLVLDRSISLARTVEAHVDAILGVGSIDWNALVCRENESWLGHTMSELSPRMNPSPRPEKISHERHQREDLRKESSRLPSGSTSTKQRYSREAEGPFHWSSSKKRRTSPPMASEAKEEEAEEAPLAHTSSKRGASSGSKDIPHVFSPNSGVCTEISVPAVKEIHEIGTPTFSVSLAALSVRGEPPSSIGISDPIVTSTSDLLEVATQNRLEVDERDRLAALFDS</sequence>
<feature type="region of interest" description="Disordered" evidence="1">
    <location>
        <begin position="152"/>
        <end position="254"/>
    </location>
</feature>
<accession>A0A6A1WMP7</accession>
<reference evidence="2 3" key="1">
    <citation type="journal article" date="2019" name="Plant Biotechnol. J.">
        <title>The red bayberry genome and genetic basis of sex determination.</title>
        <authorList>
            <person name="Jia H.M."/>
            <person name="Jia H.J."/>
            <person name="Cai Q.L."/>
            <person name="Wang Y."/>
            <person name="Zhao H.B."/>
            <person name="Yang W.F."/>
            <person name="Wang G.Y."/>
            <person name="Li Y.H."/>
            <person name="Zhan D.L."/>
            <person name="Shen Y.T."/>
            <person name="Niu Q.F."/>
            <person name="Chang L."/>
            <person name="Qiu J."/>
            <person name="Zhao L."/>
            <person name="Xie H.B."/>
            <person name="Fu W.Y."/>
            <person name="Jin J."/>
            <person name="Li X.W."/>
            <person name="Jiao Y."/>
            <person name="Zhou C.C."/>
            <person name="Tu T."/>
            <person name="Chai C.Y."/>
            <person name="Gao J.L."/>
            <person name="Fan L.J."/>
            <person name="van de Weg E."/>
            <person name="Wang J.Y."/>
            <person name="Gao Z.S."/>
        </authorList>
    </citation>
    <scope>NUCLEOTIDE SEQUENCE [LARGE SCALE GENOMIC DNA]</scope>
    <source>
        <tissue evidence="2">Leaves</tissue>
    </source>
</reference>
<dbReference type="AlphaFoldDB" id="A0A6A1WMP7"/>
<feature type="compositionally biased region" description="Polar residues" evidence="1">
    <location>
        <begin position="184"/>
        <end position="194"/>
    </location>
</feature>
<feature type="compositionally biased region" description="Polar residues" evidence="1">
    <location>
        <begin position="234"/>
        <end position="245"/>
    </location>
</feature>